<accession>A0A327YMR1</accession>
<dbReference type="GO" id="GO:0008233">
    <property type="term" value="F:peptidase activity"/>
    <property type="evidence" value="ECO:0007669"/>
    <property type="project" value="UniProtKB-KW"/>
</dbReference>
<keyword evidence="3" id="KW-0378">Hydrolase</keyword>
<evidence type="ECO:0000313" key="3">
    <source>
        <dbReference type="EMBL" id="RAK21801.1"/>
    </source>
</evidence>
<name>A0A327YMR1_9FLAO</name>
<evidence type="ECO:0000256" key="1">
    <source>
        <dbReference type="SAM" id="SignalP"/>
    </source>
</evidence>
<dbReference type="OrthoDB" id="1377159at2"/>
<evidence type="ECO:0000313" key="4">
    <source>
        <dbReference type="Proteomes" id="UP000249620"/>
    </source>
</evidence>
<dbReference type="Pfam" id="PF14343">
    <property type="entry name" value="PrcB_C"/>
    <property type="match status" value="1"/>
</dbReference>
<keyword evidence="4" id="KW-1185">Reference proteome</keyword>
<dbReference type="EMBL" id="QLMI01000005">
    <property type="protein sequence ID" value="RAK21801.1"/>
    <property type="molecule type" value="Genomic_DNA"/>
</dbReference>
<protein>
    <submittedName>
        <fullName evidence="3">Protease stability complex PrcB-like protein</fullName>
    </submittedName>
</protein>
<dbReference type="Proteomes" id="UP000249620">
    <property type="component" value="Unassembled WGS sequence"/>
</dbReference>
<dbReference type="AlphaFoldDB" id="A0A327YMR1"/>
<dbReference type="RefSeq" id="WP_111567237.1">
    <property type="nucleotide sequence ID" value="NZ_QLMI01000005.1"/>
</dbReference>
<keyword evidence="3" id="KW-0645">Protease</keyword>
<feature type="signal peptide" evidence="1">
    <location>
        <begin position="1"/>
        <end position="18"/>
    </location>
</feature>
<reference evidence="3 4" key="1">
    <citation type="submission" date="2018-06" db="EMBL/GenBank/DDBJ databases">
        <title>Genomic Encyclopedia of Type Strains, Phase III (KMG-III): the genomes of soil and plant-associated and newly described type strains.</title>
        <authorList>
            <person name="Whitman W."/>
        </authorList>
    </citation>
    <scope>NUCLEOTIDE SEQUENCE [LARGE SCALE GENOMIC DNA]</scope>
    <source>
        <strain evidence="3 4">CGMCC 1.12398</strain>
    </source>
</reference>
<comment type="caution">
    <text evidence="3">The sequence shown here is derived from an EMBL/GenBank/DDBJ whole genome shotgun (WGS) entry which is preliminary data.</text>
</comment>
<organism evidence="3 4">
    <name type="scientific">Flavobacterium aquaticum</name>
    <dbReference type="NCBI Taxonomy" id="1236486"/>
    <lineage>
        <taxon>Bacteria</taxon>
        <taxon>Pseudomonadati</taxon>
        <taxon>Bacteroidota</taxon>
        <taxon>Flavobacteriia</taxon>
        <taxon>Flavobacteriales</taxon>
        <taxon>Flavobacteriaceae</taxon>
        <taxon>Flavobacterium</taxon>
    </lineage>
</organism>
<sequence length="143" mass="15934">MIKFLPFLLLMLSCSSNAPKEVLDTTYTIIFKSEMGGSEKAGHLLIQDNETYIQFIESLKLDESQYANFLKVDFKKKNVLVLYQGQKNSGGYTIDIESVSNNDNTIVVKKSEIGPKKGEMATTVMTAPYCVALIPKGNKLIIE</sequence>
<feature type="chain" id="PRO_5016285771" evidence="1">
    <location>
        <begin position="19"/>
        <end position="143"/>
    </location>
</feature>
<feature type="domain" description="PrcB C-terminal" evidence="2">
    <location>
        <begin position="79"/>
        <end position="133"/>
    </location>
</feature>
<gene>
    <name evidence="3" type="ORF">B0I03_105237</name>
</gene>
<keyword evidence="1" id="KW-0732">Signal</keyword>
<dbReference type="InterPro" id="IPR025748">
    <property type="entry name" value="PrcB_C_dom"/>
</dbReference>
<evidence type="ECO:0000259" key="2">
    <source>
        <dbReference type="Pfam" id="PF14343"/>
    </source>
</evidence>
<dbReference type="GO" id="GO:0006508">
    <property type="term" value="P:proteolysis"/>
    <property type="evidence" value="ECO:0007669"/>
    <property type="project" value="UniProtKB-KW"/>
</dbReference>
<proteinExistence type="predicted"/>